<proteinExistence type="predicted"/>
<comment type="caution">
    <text evidence="1">The sequence shown here is derived from an EMBL/GenBank/DDBJ whole genome shotgun (WGS) entry which is preliminary data.</text>
</comment>
<sequence>MENDDDKLLTTEQLASLRNVPPSRIEKERLKGEGPAFIKDGHLVRYRLGDYRSWIASKQRFTSTSEQAAA</sequence>
<reference evidence="1 2" key="1">
    <citation type="submission" date="2019-12" db="EMBL/GenBank/DDBJ databases">
        <title>Genomic-based taxomic classification of the family Erythrobacteraceae.</title>
        <authorList>
            <person name="Xu L."/>
        </authorList>
    </citation>
    <scope>NUCLEOTIDE SEQUENCE [LARGE SCALE GENOMIC DNA]</scope>
    <source>
        <strain evidence="1 2">MCCC 1A09962</strain>
    </source>
</reference>
<name>A0A844ZHM4_9SPHN</name>
<evidence type="ECO:0000313" key="1">
    <source>
        <dbReference type="EMBL" id="MXO85229.1"/>
    </source>
</evidence>
<organism evidence="1 2">
    <name type="scientific">Parapontixanthobacter aurantiacus</name>
    <dbReference type="NCBI Taxonomy" id="1463599"/>
    <lineage>
        <taxon>Bacteria</taxon>
        <taxon>Pseudomonadati</taxon>
        <taxon>Pseudomonadota</taxon>
        <taxon>Alphaproteobacteria</taxon>
        <taxon>Sphingomonadales</taxon>
        <taxon>Erythrobacteraceae</taxon>
        <taxon>Parapontixanthobacter</taxon>
    </lineage>
</organism>
<keyword evidence="2" id="KW-1185">Reference proteome</keyword>
<gene>
    <name evidence="1" type="ORF">GRI38_04225</name>
</gene>
<dbReference type="OrthoDB" id="9806994at2"/>
<dbReference type="Proteomes" id="UP000433104">
    <property type="component" value="Unassembled WGS sequence"/>
</dbReference>
<dbReference type="AlphaFoldDB" id="A0A844ZHM4"/>
<dbReference type="GO" id="GO:0003677">
    <property type="term" value="F:DNA binding"/>
    <property type="evidence" value="ECO:0007669"/>
    <property type="project" value="UniProtKB-KW"/>
</dbReference>
<keyword evidence="1" id="KW-0238">DNA-binding</keyword>
<protein>
    <submittedName>
        <fullName evidence="1">DNA-binding protein</fullName>
    </submittedName>
</protein>
<accession>A0A844ZHM4</accession>
<evidence type="ECO:0000313" key="2">
    <source>
        <dbReference type="Proteomes" id="UP000433104"/>
    </source>
</evidence>
<dbReference type="RefSeq" id="WP_160681648.1">
    <property type="nucleotide sequence ID" value="NZ_WTYW01000001.1"/>
</dbReference>
<dbReference type="EMBL" id="WTYW01000001">
    <property type="protein sequence ID" value="MXO85229.1"/>
    <property type="molecule type" value="Genomic_DNA"/>
</dbReference>